<dbReference type="Proteomes" id="UP000299102">
    <property type="component" value="Unassembled WGS sequence"/>
</dbReference>
<gene>
    <name evidence="1" type="ORF">EVAR_86228_1</name>
</gene>
<proteinExistence type="predicted"/>
<sequence>MSKKEQTLSFLSILLKMNQHLEWVWKKKQVHDEVAIDHDDPCPSTSSRARGPSRAVPASLAALSLRIANF</sequence>
<name>A0A4C1UBP8_EUMVA</name>
<protein>
    <submittedName>
        <fullName evidence="1">Uncharacterized protein</fullName>
    </submittedName>
</protein>
<evidence type="ECO:0000313" key="2">
    <source>
        <dbReference type="Proteomes" id="UP000299102"/>
    </source>
</evidence>
<keyword evidence="2" id="KW-1185">Reference proteome</keyword>
<dbReference type="AlphaFoldDB" id="A0A4C1UBP8"/>
<evidence type="ECO:0000313" key="1">
    <source>
        <dbReference type="EMBL" id="GBP23851.1"/>
    </source>
</evidence>
<dbReference type="EMBL" id="BGZK01000154">
    <property type="protein sequence ID" value="GBP23851.1"/>
    <property type="molecule type" value="Genomic_DNA"/>
</dbReference>
<organism evidence="1 2">
    <name type="scientific">Eumeta variegata</name>
    <name type="common">Bagworm moth</name>
    <name type="synonym">Eumeta japonica</name>
    <dbReference type="NCBI Taxonomy" id="151549"/>
    <lineage>
        <taxon>Eukaryota</taxon>
        <taxon>Metazoa</taxon>
        <taxon>Ecdysozoa</taxon>
        <taxon>Arthropoda</taxon>
        <taxon>Hexapoda</taxon>
        <taxon>Insecta</taxon>
        <taxon>Pterygota</taxon>
        <taxon>Neoptera</taxon>
        <taxon>Endopterygota</taxon>
        <taxon>Lepidoptera</taxon>
        <taxon>Glossata</taxon>
        <taxon>Ditrysia</taxon>
        <taxon>Tineoidea</taxon>
        <taxon>Psychidae</taxon>
        <taxon>Oiketicinae</taxon>
        <taxon>Eumeta</taxon>
    </lineage>
</organism>
<reference evidence="1 2" key="1">
    <citation type="journal article" date="2019" name="Commun. Biol.">
        <title>The bagworm genome reveals a unique fibroin gene that provides high tensile strength.</title>
        <authorList>
            <person name="Kono N."/>
            <person name="Nakamura H."/>
            <person name="Ohtoshi R."/>
            <person name="Tomita M."/>
            <person name="Numata K."/>
            <person name="Arakawa K."/>
        </authorList>
    </citation>
    <scope>NUCLEOTIDE SEQUENCE [LARGE SCALE GENOMIC DNA]</scope>
</reference>
<accession>A0A4C1UBP8</accession>
<comment type="caution">
    <text evidence="1">The sequence shown here is derived from an EMBL/GenBank/DDBJ whole genome shotgun (WGS) entry which is preliminary data.</text>
</comment>